<evidence type="ECO:0000256" key="5">
    <source>
        <dbReference type="SAM" id="Phobius"/>
    </source>
</evidence>
<dbReference type="InterPro" id="IPR003961">
    <property type="entry name" value="FN3_dom"/>
</dbReference>
<feature type="transmembrane region" description="Helical" evidence="5">
    <location>
        <begin position="534"/>
        <end position="558"/>
    </location>
</feature>
<feature type="region of interest" description="Disordered" evidence="4">
    <location>
        <begin position="1090"/>
        <end position="1115"/>
    </location>
</feature>
<dbReference type="InterPro" id="IPR036116">
    <property type="entry name" value="FN3_sf"/>
</dbReference>
<gene>
    <name evidence="9" type="ORF">SNE40_017032</name>
</gene>
<protein>
    <submittedName>
        <fullName evidence="9">Uncharacterized protein</fullName>
    </submittedName>
</protein>
<feature type="region of interest" description="Disordered" evidence="4">
    <location>
        <begin position="788"/>
        <end position="1028"/>
    </location>
</feature>
<feature type="compositionally biased region" description="Polar residues" evidence="4">
    <location>
        <begin position="994"/>
        <end position="1011"/>
    </location>
</feature>
<dbReference type="InterPro" id="IPR003599">
    <property type="entry name" value="Ig_sub"/>
</dbReference>
<feature type="signal peptide" evidence="6">
    <location>
        <begin position="1"/>
        <end position="20"/>
    </location>
</feature>
<keyword evidence="5" id="KW-0472">Membrane</keyword>
<dbReference type="SUPFAM" id="SSF49265">
    <property type="entry name" value="Fibronectin type III"/>
    <property type="match status" value="2"/>
</dbReference>
<organism evidence="9 10">
    <name type="scientific">Patella caerulea</name>
    <name type="common">Rayed Mediterranean limpet</name>
    <dbReference type="NCBI Taxonomy" id="87958"/>
    <lineage>
        <taxon>Eukaryota</taxon>
        <taxon>Metazoa</taxon>
        <taxon>Spiralia</taxon>
        <taxon>Lophotrochozoa</taxon>
        <taxon>Mollusca</taxon>
        <taxon>Gastropoda</taxon>
        <taxon>Patellogastropoda</taxon>
        <taxon>Patelloidea</taxon>
        <taxon>Patellidae</taxon>
        <taxon>Patella</taxon>
    </lineage>
</organism>
<proteinExistence type="predicted"/>
<feature type="domain" description="Ig-like" evidence="7">
    <location>
        <begin position="126"/>
        <end position="214"/>
    </location>
</feature>
<dbReference type="Pfam" id="PF07679">
    <property type="entry name" value="I-set"/>
    <property type="match status" value="1"/>
</dbReference>
<keyword evidence="10" id="KW-1185">Reference proteome</keyword>
<feature type="compositionally biased region" description="Low complexity" evidence="4">
    <location>
        <begin position="882"/>
        <end position="892"/>
    </location>
</feature>
<keyword evidence="5" id="KW-0812">Transmembrane</keyword>
<dbReference type="InterPro" id="IPR013783">
    <property type="entry name" value="Ig-like_fold"/>
</dbReference>
<evidence type="ECO:0000259" key="8">
    <source>
        <dbReference type="PROSITE" id="PS50853"/>
    </source>
</evidence>
<feature type="domain" description="Fibronectin type-III" evidence="8">
    <location>
        <begin position="432"/>
        <end position="528"/>
    </location>
</feature>
<dbReference type="InterPro" id="IPR013098">
    <property type="entry name" value="Ig_I-set"/>
</dbReference>
<dbReference type="AlphaFoldDB" id="A0AAN8JE78"/>
<feature type="region of interest" description="Disordered" evidence="4">
    <location>
        <begin position="1053"/>
        <end position="1078"/>
    </location>
</feature>
<sequence>MESPFFLLLLLFLYGVPVLPQTTTPTTGGPYIMLSPRNMTAILGQRIQFSCGAEAYPNNITYYWFKDGIDVRTLSGFEAGRISISTDGSLLISSVVKGDMGWFLCRPSNGIGEDEAAAFLNVTYLPKVLPMPSQLTWARGFREKIDCPVDANPPMTDTIWTKDAQIVDKNKNRNILHNGTLVVFNASSGDSGSYSCTPVSLLGRGETSPQVQVFVRDPPYFTVRPPALYLKQTGEIVSMLCKASGNPTPVVSWKKSKGQFERSDRVQINAGNLTIRNLVKEDHGFYECMATNDIATIVAVTEVRIMNTTPHAPDNVTVVTSLFSARVSWEPAYDGGSPQYYVLWFRYLSNDWSTWQTIQVPQNSMTFTLYALNPDTLYEFMVLSRNEYGDGMYSERVRAKTLGYVSDLVTALPTDQYGSTYIPDIQESIGPRPNPPRNVTIAMEDNEVTVSWLPPPNSSVPILYYVVEFRTDGNWQKYDGIVMASDRLLMKMSNLNRGTLYEIRVLSYGVLAYSLPSNIVTFNTTPEAFRLPDALIGGIVGGLLFLLVAVLLAVIAVIHSKRKEQKAKVNRYNDVNYSKADETDLGTHQAPTKRDQWQSNVRRDIITGSNQESGVFVLPGTATMDTSRNRGSYLHDPRFYDRDQRTYNPTRGYGVADWADPVDMRHLAADRSLSRGSVKSRGQIPEFDTPDGCHPRPSLLGNVDVYPSPATAFRPVSTSLRKPSSGRPSNQVYEGPYNSFHSDEEDDVFSQRALPVAAPRPNYPRHSSMKPAQMTYLTDEPPFSFNDMSSVMPSFSERSHDPIPRYPSSQLGPRYRDPPPHDIDGPSSPSLSDPQVNWLPSSQQPPTHPPRQDDQNSSNSSGRPLGYTRDHLQGVVDRLRSTPRSPYSTSPTRNHDDNGFLDPARSASPRPVPAARATSPISSFNKPRAAPYYTSDLEPYDERDHSRSQPRSFAPKNVRPRDESVPDSTSSGIGSRNTSQSTGSYPHRMGKGSLSFSSLLTPQEDLSQDSSPFLDGSSNHRRDTSGDENYEFDSINALENDILNALRNYSQLSAPGKDVTNPYPKPRRLNRSHDDNEQRFDRLREEFKKYRQRQTEPSLNTNPAPVQYGMDSEML</sequence>
<feature type="compositionally biased region" description="Polar residues" evidence="4">
    <location>
        <begin position="966"/>
        <end position="984"/>
    </location>
</feature>
<dbReference type="PANTHER" id="PTHR44170:SF6">
    <property type="entry name" value="CONTACTIN"/>
    <property type="match status" value="1"/>
</dbReference>
<dbReference type="CDD" id="cd00063">
    <property type="entry name" value="FN3"/>
    <property type="match status" value="2"/>
</dbReference>
<feature type="domain" description="Ig-like" evidence="7">
    <location>
        <begin position="30"/>
        <end position="123"/>
    </location>
</feature>
<dbReference type="PROSITE" id="PS50853">
    <property type="entry name" value="FN3"/>
    <property type="match status" value="2"/>
</dbReference>
<evidence type="ECO:0000259" key="7">
    <source>
        <dbReference type="PROSITE" id="PS50835"/>
    </source>
</evidence>
<dbReference type="Pfam" id="PF00041">
    <property type="entry name" value="fn3"/>
    <property type="match status" value="2"/>
</dbReference>
<keyword evidence="6" id="KW-0732">Signal</keyword>
<dbReference type="Gene3D" id="2.60.40.10">
    <property type="entry name" value="Immunoglobulins"/>
    <property type="match status" value="5"/>
</dbReference>
<feature type="region of interest" description="Disordered" evidence="4">
    <location>
        <begin position="714"/>
        <end position="748"/>
    </location>
</feature>
<feature type="domain" description="Fibronectin type-III" evidence="8">
    <location>
        <begin position="309"/>
        <end position="404"/>
    </location>
</feature>
<evidence type="ECO:0000313" key="10">
    <source>
        <dbReference type="Proteomes" id="UP001347796"/>
    </source>
</evidence>
<keyword evidence="1" id="KW-0677">Repeat</keyword>
<dbReference type="SMART" id="SM00408">
    <property type="entry name" value="IGc2"/>
    <property type="match status" value="3"/>
</dbReference>
<dbReference type="EMBL" id="JAZGQO010000011">
    <property type="protein sequence ID" value="KAK6173613.1"/>
    <property type="molecule type" value="Genomic_DNA"/>
</dbReference>
<keyword evidence="2" id="KW-1015">Disulfide bond</keyword>
<dbReference type="FunFam" id="2.60.40.10:FF:000032">
    <property type="entry name" value="palladin isoform X1"/>
    <property type="match status" value="1"/>
</dbReference>
<reference evidence="9 10" key="1">
    <citation type="submission" date="2024-01" db="EMBL/GenBank/DDBJ databases">
        <title>The genome of the rayed Mediterranean limpet Patella caerulea (Linnaeus, 1758).</title>
        <authorList>
            <person name="Anh-Thu Weber A."/>
            <person name="Halstead-Nussloch G."/>
        </authorList>
    </citation>
    <scope>NUCLEOTIDE SEQUENCE [LARGE SCALE GENOMIC DNA]</scope>
    <source>
        <strain evidence="9">AATW-2023a</strain>
        <tissue evidence="9">Whole specimen</tissue>
    </source>
</reference>
<accession>A0AAN8JE78</accession>
<feature type="region of interest" description="Disordered" evidence="4">
    <location>
        <begin position="673"/>
        <end position="701"/>
    </location>
</feature>
<dbReference type="Proteomes" id="UP001347796">
    <property type="component" value="Unassembled WGS sequence"/>
</dbReference>
<keyword evidence="5" id="KW-1133">Transmembrane helix</keyword>
<feature type="compositionally biased region" description="Polar residues" evidence="4">
    <location>
        <begin position="827"/>
        <end position="845"/>
    </location>
</feature>
<keyword evidence="3" id="KW-0393">Immunoglobulin domain</keyword>
<evidence type="ECO:0000313" key="9">
    <source>
        <dbReference type="EMBL" id="KAK6173613.1"/>
    </source>
</evidence>
<dbReference type="InterPro" id="IPR003598">
    <property type="entry name" value="Ig_sub2"/>
</dbReference>
<evidence type="ECO:0000256" key="3">
    <source>
        <dbReference type="ARBA" id="ARBA00023319"/>
    </source>
</evidence>
<feature type="compositionally biased region" description="Basic and acidic residues" evidence="4">
    <location>
        <begin position="868"/>
        <end position="880"/>
    </location>
</feature>
<dbReference type="PANTHER" id="PTHR44170">
    <property type="entry name" value="PROTEIN SIDEKICK"/>
    <property type="match status" value="1"/>
</dbReference>
<feature type="chain" id="PRO_5042900228" evidence="6">
    <location>
        <begin position="21"/>
        <end position="1115"/>
    </location>
</feature>
<dbReference type="PROSITE" id="PS50835">
    <property type="entry name" value="IG_LIKE"/>
    <property type="match status" value="3"/>
</dbReference>
<feature type="compositionally biased region" description="Basic and acidic residues" evidence="4">
    <location>
        <begin position="814"/>
        <end position="824"/>
    </location>
</feature>
<feature type="domain" description="Ig-like" evidence="7">
    <location>
        <begin position="219"/>
        <end position="301"/>
    </location>
</feature>
<dbReference type="SMART" id="SM00060">
    <property type="entry name" value="FN3"/>
    <property type="match status" value="2"/>
</dbReference>
<dbReference type="InterPro" id="IPR007110">
    <property type="entry name" value="Ig-like_dom"/>
</dbReference>
<evidence type="ECO:0000256" key="1">
    <source>
        <dbReference type="ARBA" id="ARBA00022737"/>
    </source>
</evidence>
<dbReference type="Pfam" id="PF13927">
    <property type="entry name" value="Ig_3"/>
    <property type="match status" value="2"/>
</dbReference>
<name>A0AAN8JE78_PATCE</name>
<dbReference type="SUPFAM" id="SSF48726">
    <property type="entry name" value="Immunoglobulin"/>
    <property type="match status" value="3"/>
</dbReference>
<feature type="compositionally biased region" description="Polar residues" evidence="4">
    <location>
        <begin position="716"/>
        <end position="732"/>
    </location>
</feature>
<feature type="compositionally biased region" description="Low complexity" evidence="4">
    <location>
        <begin position="903"/>
        <end position="920"/>
    </location>
</feature>
<evidence type="ECO:0000256" key="4">
    <source>
        <dbReference type="SAM" id="MobiDB-lite"/>
    </source>
</evidence>
<feature type="compositionally biased region" description="Polar residues" evidence="4">
    <location>
        <begin position="1095"/>
        <end position="1104"/>
    </location>
</feature>
<dbReference type="GO" id="GO:0098609">
    <property type="term" value="P:cell-cell adhesion"/>
    <property type="evidence" value="ECO:0007669"/>
    <property type="project" value="TreeGrafter"/>
</dbReference>
<dbReference type="SMART" id="SM00409">
    <property type="entry name" value="IG"/>
    <property type="match status" value="3"/>
</dbReference>
<evidence type="ECO:0000256" key="6">
    <source>
        <dbReference type="SAM" id="SignalP"/>
    </source>
</evidence>
<evidence type="ECO:0000256" key="2">
    <source>
        <dbReference type="ARBA" id="ARBA00023157"/>
    </source>
</evidence>
<dbReference type="InterPro" id="IPR036179">
    <property type="entry name" value="Ig-like_dom_sf"/>
</dbReference>
<comment type="caution">
    <text evidence="9">The sequence shown here is derived from an EMBL/GenBank/DDBJ whole genome shotgun (WGS) entry which is preliminary data.</text>
</comment>